<dbReference type="Gene3D" id="3.30.450.180">
    <property type="match status" value="1"/>
</dbReference>
<evidence type="ECO:0000259" key="2">
    <source>
        <dbReference type="SMART" id="SM00530"/>
    </source>
</evidence>
<name>A0ABY9IGT5_9ACTN</name>
<feature type="region of interest" description="Disordered" evidence="1">
    <location>
        <begin position="263"/>
        <end position="285"/>
    </location>
</feature>
<dbReference type="InterPro" id="IPR010982">
    <property type="entry name" value="Lambda_DNA-bd_dom_sf"/>
</dbReference>
<dbReference type="Gene3D" id="1.10.260.40">
    <property type="entry name" value="lambda repressor-like DNA-binding domains"/>
    <property type="match status" value="1"/>
</dbReference>
<gene>
    <name evidence="3" type="ORF">P8A22_35650</name>
</gene>
<dbReference type="SMART" id="SM00530">
    <property type="entry name" value="HTH_XRE"/>
    <property type="match status" value="1"/>
</dbReference>
<dbReference type="Pfam" id="PF13560">
    <property type="entry name" value="HTH_31"/>
    <property type="match status" value="1"/>
</dbReference>
<evidence type="ECO:0000313" key="4">
    <source>
        <dbReference type="Proteomes" id="UP001229952"/>
    </source>
</evidence>
<keyword evidence="4" id="KW-1185">Reference proteome</keyword>
<dbReference type="RefSeq" id="WP_306092016.1">
    <property type="nucleotide sequence ID" value="NZ_CP120992.1"/>
</dbReference>
<dbReference type="CDD" id="cd00093">
    <property type="entry name" value="HTH_XRE"/>
    <property type="match status" value="1"/>
</dbReference>
<dbReference type="SUPFAM" id="SSF47413">
    <property type="entry name" value="lambda repressor-like DNA-binding domains"/>
    <property type="match status" value="1"/>
</dbReference>
<proteinExistence type="predicted"/>
<evidence type="ECO:0000256" key="1">
    <source>
        <dbReference type="SAM" id="MobiDB-lite"/>
    </source>
</evidence>
<sequence>MSDGERRRVLAEFLRTRRGRVQPGDVGIEAGLRRRTPGLRREELALLSGVSVTWYTWLEQARDISVSRQVLLSLARVLRLSPAETRHLFALAGQASPPAAAARGVTRALQRLVDALDPNPAYLLAPNWDLLARNRSEAGLVGPSGAGDGCEPNLIRMVFTLPRIRTLLVDWPGQARALLEQYRASADRNTGDESFERLTAALRRDSEEFRSWWDTHDVAEFEPARRAFDHPGLGRLTFDYVKLAAVDTPGVTLVSCLPSDEETAGKLPGLGDYAERGVPDGGSGG</sequence>
<reference evidence="3 4" key="1">
    <citation type="submission" date="2023-03" db="EMBL/GenBank/DDBJ databases">
        <title>Isolation and description of six Streptomyces strains from soil environments, able to metabolize different microbial glucans.</title>
        <authorList>
            <person name="Widen T."/>
            <person name="Larsbrink J."/>
        </authorList>
    </citation>
    <scope>NUCLEOTIDE SEQUENCE [LARGE SCALE GENOMIC DNA]</scope>
    <source>
        <strain evidence="3 4">Mut2</strain>
    </source>
</reference>
<dbReference type="Pfam" id="PF17765">
    <property type="entry name" value="MLTR_LBD"/>
    <property type="match status" value="1"/>
</dbReference>
<dbReference type="EMBL" id="CP120992">
    <property type="protein sequence ID" value="WLQ44761.1"/>
    <property type="molecule type" value="Genomic_DNA"/>
</dbReference>
<feature type="domain" description="HTH cro/C1-type" evidence="2">
    <location>
        <begin position="9"/>
        <end position="85"/>
    </location>
</feature>
<dbReference type="InterPro" id="IPR001387">
    <property type="entry name" value="Cro/C1-type_HTH"/>
</dbReference>
<dbReference type="Proteomes" id="UP001229952">
    <property type="component" value="Chromosome"/>
</dbReference>
<organism evidence="3 4">
    <name type="scientific">Streptomyces laculatispora</name>
    <dbReference type="NCBI Taxonomy" id="887464"/>
    <lineage>
        <taxon>Bacteria</taxon>
        <taxon>Bacillati</taxon>
        <taxon>Actinomycetota</taxon>
        <taxon>Actinomycetes</taxon>
        <taxon>Kitasatosporales</taxon>
        <taxon>Streptomycetaceae</taxon>
        <taxon>Streptomyces</taxon>
    </lineage>
</organism>
<evidence type="ECO:0000313" key="3">
    <source>
        <dbReference type="EMBL" id="WLQ44761.1"/>
    </source>
</evidence>
<dbReference type="PANTHER" id="PTHR35010">
    <property type="entry name" value="BLL4672 PROTEIN-RELATED"/>
    <property type="match status" value="1"/>
</dbReference>
<accession>A0ABY9IGT5</accession>
<protein>
    <submittedName>
        <fullName evidence="3">Helix-turn-helix transcriptional regulator</fullName>
    </submittedName>
</protein>
<dbReference type="InterPro" id="IPR041413">
    <property type="entry name" value="MLTR_LBD"/>
</dbReference>